<accession>A0ABT9MXT4</accession>
<evidence type="ECO:0008006" key="3">
    <source>
        <dbReference type="Google" id="ProtNLM"/>
    </source>
</evidence>
<dbReference type="RefSeq" id="WP_306832687.1">
    <property type="nucleotide sequence ID" value="NZ_JAUSRA010000001.1"/>
</dbReference>
<dbReference type="Gene3D" id="2.40.128.290">
    <property type="entry name" value="Uncharacterised protein Atu4866, PF11512"/>
    <property type="match status" value="1"/>
</dbReference>
<proteinExistence type="predicted"/>
<dbReference type="Gene3D" id="2.30.40.10">
    <property type="entry name" value="Urease, subunit C, domain 1"/>
    <property type="match status" value="1"/>
</dbReference>
<reference evidence="1 2" key="1">
    <citation type="submission" date="2023-07" db="EMBL/GenBank/DDBJ databases">
        <title>Sequencing the genomes of 1000 actinobacteria strains.</title>
        <authorList>
            <person name="Klenk H.-P."/>
        </authorList>
    </citation>
    <scope>NUCLEOTIDE SEQUENCE [LARGE SCALE GENOMIC DNA]</scope>
    <source>
        <strain evidence="1 2">DSM 44710</strain>
    </source>
</reference>
<sequence length="184" mass="19595">MVVQLFAGGTVWMPDPVGGIDLRVEGGRIVGAGPGLSRAGADVVDCAGRSVVPLFGGAIEAGGAATFAVLPATGSVPEKVIWWPDRSALLVVDGQVVPAVDGGPGRSESPYLGMWVDTTGYIEQELTADGRYDETRAGRRHAYRGAFRIDGDRIVYRDDQGFWAYGRFSGGLLHHAGYTFERRP</sequence>
<dbReference type="InterPro" id="IPR038646">
    <property type="entry name" value="Atu4866-like_sf"/>
</dbReference>
<dbReference type="EMBL" id="JAUSRA010000001">
    <property type="protein sequence ID" value="MDP9796253.1"/>
    <property type="molecule type" value="Genomic_DNA"/>
</dbReference>
<name>A0ABT9MXT4_9ACTN</name>
<protein>
    <recommendedName>
        <fullName evidence="3">Ligand-binding protein with streptavidin-like fold</fullName>
    </recommendedName>
</protein>
<dbReference type="Proteomes" id="UP001240984">
    <property type="component" value="Unassembled WGS sequence"/>
</dbReference>
<gene>
    <name evidence="1" type="ORF">J2S43_004765</name>
</gene>
<dbReference type="InterPro" id="IPR011059">
    <property type="entry name" value="Metal-dep_hydrolase_composite"/>
</dbReference>
<dbReference type="InterPro" id="IPR020955">
    <property type="entry name" value="Uncharacterised_Atu4866"/>
</dbReference>
<evidence type="ECO:0000313" key="2">
    <source>
        <dbReference type="Proteomes" id="UP001240984"/>
    </source>
</evidence>
<dbReference type="Pfam" id="PF11512">
    <property type="entry name" value="Atu4866"/>
    <property type="match status" value="1"/>
</dbReference>
<evidence type="ECO:0000313" key="1">
    <source>
        <dbReference type="EMBL" id="MDP9796253.1"/>
    </source>
</evidence>
<keyword evidence="2" id="KW-1185">Reference proteome</keyword>
<comment type="caution">
    <text evidence="1">The sequence shown here is derived from an EMBL/GenBank/DDBJ whole genome shotgun (WGS) entry which is preliminary data.</text>
</comment>
<dbReference type="SUPFAM" id="SSF51338">
    <property type="entry name" value="Composite domain of metallo-dependent hydrolases"/>
    <property type="match status" value="1"/>
</dbReference>
<organism evidence="1 2">
    <name type="scientific">Catenuloplanes nepalensis</name>
    <dbReference type="NCBI Taxonomy" id="587533"/>
    <lineage>
        <taxon>Bacteria</taxon>
        <taxon>Bacillati</taxon>
        <taxon>Actinomycetota</taxon>
        <taxon>Actinomycetes</taxon>
        <taxon>Micromonosporales</taxon>
        <taxon>Micromonosporaceae</taxon>
        <taxon>Catenuloplanes</taxon>
    </lineage>
</organism>